<proteinExistence type="inferred from homology"/>
<dbReference type="Pfam" id="PF00612">
    <property type="entry name" value="IQ"/>
    <property type="match status" value="1"/>
</dbReference>
<evidence type="ECO:0000256" key="3">
    <source>
        <dbReference type="ARBA" id="ARBA00009071"/>
    </source>
</evidence>
<dbReference type="PANTHER" id="PTHR31598:SF1">
    <property type="entry name" value="DYNEIN REGULATORY COMPLEX PROTEIN 10"/>
    <property type="match status" value="1"/>
</dbReference>
<comment type="caution">
    <text evidence="13">The sequence shown here is derived from an EMBL/GenBank/DDBJ whole genome shotgun (WGS) entry which is preliminary data.</text>
</comment>
<dbReference type="EMBL" id="BMAT01010125">
    <property type="protein sequence ID" value="GFS20566.1"/>
    <property type="molecule type" value="Genomic_DNA"/>
</dbReference>
<dbReference type="PROSITE" id="PS50096">
    <property type="entry name" value="IQ"/>
    <property type="match status" value="1"/>
</dbReference>
<keyword evidence="12" id="KW-0175">Coiled coil</keyword>
<dbReference type="CDD" id="cd23767">
    <property type="entry name" value="IQCD"/>
    <property type="match status" value="1"/>
</dbReference>
<feature type="coiled-coil region" evidence="12">
    <location>
        <begin position="31"/>
        <end position="79"/>
    </location>
</feature>
<evidence type="ECO:0000313" key="14">
    <source>
        <dbReference type="Proteomes" id="UP000762676"/>
    </source>
</evidence>
<comment type="subunit">
    <text evidence="11">Component of the nexin-dynein regulatory complex (N-DRC). Interacts with CFAP52.</text>
</comment>
<evidence type="ECO:0000256" key="10">
    <source>
        <dbReference type="ARBA" id="ARBA00032180"/>
    </source>
</evidence>
<dbReference type="InterPro" id="IPR000048">
    <property type="entry name" value="IQ_motif_EF-hand-BS"/>
</dbReference>
<protein>
    <recommendedName>
        <fullName evidence="4">Dynein regulatory complex protein 10</fullName>
    </recommendedName>
    <alternativeName>
        <fullName evidence="10">IQ domain-containing protein D</fullName>
    </alternativeName>
</protein>
<evidence type="ECO:0000256" key="11">
    <source>
        <dbReference type="ARBA" id="ARBA00046836"/>
    </source>
</evidence>
<evidence type="ECO:0000313" key="13">
    <source>
        <dbReference type="EMBL" id="GFS20566.1"/>
    </source>
</evidence>
<evidence type="ECO:0000256" key="12">
    <source>
        <dbReference type="SAM" id="Coils"/>
    </source>
</evidence>
<evidence type="ECO:0000256" key="7">
    <source>
        <dbReference type="ARBA" id="ARBA00023069"/>
    </source>
</evidence>
<keyword evidence="9" id="KW-0966">Cell projection</keyword>
<dbReference type="AlphaFoldDB" id="A0AAV4JE03"/>
<evidence type="ECO:0000256" key="8">
    <source>
        <dbReference type="ARBA" id="ARBA00023212"/>
    </source>
</evidence>
<evidence type="ECO:0000256" key="5">
    <source>
        <dbReference type="ARBA" id="ARBA00022490"/>
    </source>
</evidence>
<dbReference type="SMART" id="SM00015">
    <property type="entry name" value="IQ"/>
    <property type="match status" value="1"/>
</dbReference>
<reference evidence="13 14" key="1">
    <citation type="journal article" date="2021" name="Elife">
        <title>Chloroplast acquisition without the gene transfer in kleptoplastic sea slugs, Plakobranchus ocellatus.</title>
        <authorList>
            <person name="Maeda T."/>
            <person name="Takahashi S."/>
            <person name="Yoshida T."/>
            <person name="Shimamura S."/>
            <person name="Takaki Y."/>
            <person name="Nagai Y."/>
            <person name="Toyoda A."/>
            <person name="Suzuki Y."/>
            <person name="Arimoto A."/>
            <person name="Ishii H."/>
            <person name="Satoh N."/>
            <person name="Nishiyama T."/>
            <person name="Hasebe M."/>
            <person name="Maruyama T."/>
            <person name="Minagawa J."/>
            <person name="Obokata J."/>
            <person name="Shigenobu S."/>
        </authorList>
    </citation>
    <scope>NUCLEOTIDE SEQUENCE [LARGE SCALE GENOMIC DNA]</scope>
</reference>
<keyword evidence="8" id="KW-0206">Cytoskeleton</keyword>
<comment type="subcellular location">
    <subcellularLocation>
        <location evidence="2">Cytoplasm</location>
        <location evidence="2">Cytoskeleton</location>
        <location evidence="2">Flagellum axoneme</location>
    </subcellularLocation>
</comment>
<comment type="function">
    <text evidence="1">Component of the nexin-dynein regulatory complex (N-DRC), a key regulator of ciliary/flagellar motility which maintains the alignment and integrity of the distal axoneme and regulates microtubule sliding in motile axonemes.</text>
</comment>
<sequence length="118" mass="14117">MSDLMINTNYERIKVSFINQLIWSLRKQDEFEEINLVYTEEKQQLKELEERFATLEKEYTAIMEERRVARDKRERAQRELAILVKSATTIQAFWRSYKVRKALKAKSKKKGGKKKSAN</sequence>
<dbReference type="InterPro" id="IPR042815">
    <property type="entry name" value="DRC10"/>
</dbReference>
<name>A0AAV4JE03_9GAST</name>
<dbReference type="Gene3D" id="1.20.5.190">
    <property type="match status" value="1"/>
</dbReference>
<dbReference type="PANTHER" id="PTHR31598">
    <property type="entry name" value="IQ DOMAIN-CONTAINING PROTEIN D"/>
    <property type="match status" value="1"/>
</dbReference>
<evidence type="ECO:0000256" key="2">
    <source>
        <dbReference type="ARBA" id="ARBA00004611"/>
    </source>
</evidence>
<keyword evidence="5" id="KW-0963">Cytoplasm</keyword>
<keyword evidence="7" id="KW-0969">Cilium</keyword>
<evidence type="ECO:0000256" key="4">
    <source>
        <dbReference type="ARBA" id="ARBA00021752"/>
    </source>
</evidence>
<accession>A0AAV4JE03</accession>
<evidence type="ECO:0000256" key="1">
    <source>
        <dbReference type="ARBA" id="ARBA00003029"/>
    </source>
</evidence>
<keyword evidence="6" id="KW-0282">Flagellum</keyword>
<evidence type="ECO:0000256" key="9">
    <source>
        <dbReference type="ARBA" id="ARBA00023273"/>
    </source>
</evidence>
<dbReference type="Proteomes" id="UP000762676">
    <property type="component" value="Unassembled WGS sequence"/>
</dbReference>
<organism evidence="13 14">
    <name type="scientific">Elysia marginata</name>
    <dbReference type="NCBI Taxonomy" id="1093978"/>
    <lineage>
        <taxon>Eukaryota</taxon>
        <taxon>Metazoa</taxon>
        <taxon>Spiralia</taxon>
        <taxon>Lophotrochozoa</taxon>
        <taxon>Mollusca</taxon>
        <taxon>Gastropoda</taxon>
        <taxon>Heterobranchia</taxon>
        <taxon>Euthyneura</taxon>
        <taxon>Panpulmonata</taxon>
        <taxon>Sacoglossa</taxon>
        <taxon>Placobranchoidea</taxon>
        <taxon>Plakobranchidae</taxon>
        <taxon>Elysia</taxon>
    </lineage>
</organism>
<keyword evidence="14" id="KW-1185">Reference proteome</keyword>
<gene>
    <name evidence="13" type="ORF">ElyMa_005059800</name>
</gene>
<evidence type="ECO:0000256" key="6">
    <source>
        <dbReference type="ARBA" id="ARBA00022846"/>
    </source>
</evidence>
<comment type="similarity">
    <text evidence="3">Belongs to the DRC10 family.</text>
</comment>